<keyword evidence="4" id="KW-1185">Reference proteome</keyword>
<evidence type="ECO:0000256" key="2">
    <source>
        <dbReference type="SAM" id="SignalP"/>
    </source>
</evidence>
<proteinExistence type="predicted"/>
<feature type="signal peptide" evidence="2">
    <location>
        <begin position="1"/>
        <end position="21"/>
    </location>
</feature>
<feature type="compositionally biased region" description="Basic residues" evidence="1">
    <location>
        <begin position="107"/>
        <end position="123"/>
    </location>
</feature>
<evidence type="ECO:0000313" key="4">
    <source>
        <dbReference type="Proteomes" id="UP000001514"/>
    </source>
</evidence>
<protein>
    <submittedName>
        <fullName evidence="3">Uncharacterized protein</fullName>
    </submittedName>
</protein>
<feature type="chain" id="PRO_5003123548" evidence="2">
    <location>
        <begin position="22"/>
        <end position="131"/>
    </location>
</feature>
<reference evidence="3 4" key="1">
    <citation type="journal article" date="2011" name="Science">
        <title>The Selaginella genome identifies genetic changes associated with the evolution of vascular plants.</title>
        <authorList>
            <person name="Banks J.A."/>
            <person name="Nishiyama T."/>
            <person name="Hasebe M."/>
            <person name="Bowman J.L."/>
            <person name="Gribskov M."/>
            <person name="dePamphilis C."/>
            <person name="Albert V.A."/>
            <person name="Aono N."/>
            <person name="Aoyama T."/>
            <person name="Ambrose B.A."/>
            <person name="Ashton N.W."/>
            <person name="Axtell M.J."/>
            <person name="Barker E."/>
            <person name="Barker M.S."/>
            <person name="Bennetzen J.L."/>
            <person name="Bonawitz N.D."/>
            <person name="Chapple C."/>
            <person name="Cheng C."/>
            <person name="Correa L.G."/>
            <person name="Dacre M."/>
            <person name="DeBarry J."/>
            <person name="Dreyer I."/>
            <person name="Elias M."/>
            <person name="Engstrom E.M."/>
            <person name="Estelle M."/>
            <person name="Feng L."/>
            <person name="Finet C."/>
            <person name="Floyd S.K."/>
            <person name="Frommer W.B."/>
            <person name="Fujita T."/>
            <person name="Gramzow L."/>
            <person name="Gutensohn M."/>
            <person name="Harholt J."/>
            <person name="Hattori M."/>
            <person name="Heyl A."/>
            <person name="Hirai T."/>
            <person name="Hiwatashi Y."/>
            <person name="Ishikawa M."/>
            <person name="Iwata M."/>
            <person name="Karol K.G."/>
            <person name="Koehler B."/>
            <person name="Kolukisaoglu U."/>
            <person name="Kubo M."/>
            <person name="Kurata T."/>
            <person name="Lalonde S."/>
            <person name="Li K."/>
            <person name="Li Y."/>
            <person name="Litt A."/>
            <person name="Lyons E."/>
            <person name="Manning G."/>
            <person name="Maruyama T."/>
            <person name="Michael T.P."/>
            <person name="Mikami K."/>
            <person name="Miyazaki S."/>
            <person name="Morinaga S."/>
            <person name="Murata T."/>
            <person name="Mueller-Roeber B."/>
            <person name="Nelson D.R."/>
            <person name="Obara M."/>
            <person name="Oguri Y."/>
            <person name="Olmstead R.G."/>
            <person name="Onodera N."/>
            <person name="Petersen B.L."/>
            <person name="Pils B."/>
            <person name="Prigge M."/>
            <person name="Rensing S.A."/>
            <person name="Riano-Pachon D.M."/>
            <person name="Roberts A.W."/>
            <person name="Sato Y."/>
            <person name="Scheller H.V."/>
            <person name="Schulz B."/>
            <person name="Schulz C."/>
            <person name="Shakirov E.V."/>
            <person name="Shibagaki N."/>
            <person name="Shinohara N."/>
            <person name="Shippen D.E."/>
            <person name="Soerensen I."/>
            <person name="Sotooka R."/>
            <person name="Sugimoto N."/>
            <person name="Sugita M."/>
            <person name="Sumikawa N."/>
            <person name="Tanurdzic M."/>
            <person name="Theissen G."/>
            <person name="Ulvskov P."/>
            <person name="Wakazuki S."/>
            <person name="Weng J.K."/>
            <person name="Willats W.W."/>
            <person name="Wipf D."/>
            <person name="Wolf P.G."/>
            <person name="Yang L."/>
            <person name="Zimmer A.D."/>
            <person name="Zhu Q."/>
            <person name="Mitros T."/>
            <person name="Hellsten U."/>
            <person name="Loque D."/>
            <person name="Otillar R."/>
            <person name="Salamov A."/>
            <person name="Schmutz J."/>
            <person name="Shapiro H."/>
            <person name="Lindquist E."/>
            <person name="Lucas S."/>
            <person name="Rokhsar D."/>
            <person name="Grigoriev I.V."/>
        </authorList>
    </citation>
    <scope>NUCLEOTIDE SEQUENCE [LARGE SCALE GENOMIC DNA]</scope>
</reference>
<dbReference type="Proteomes" id="UP000001514">
    <property type="component" value="Unassembled WGS sequence"/>
</dbReference>
<sequence>MAAAGILLLLLLLLPPFPSLASVFGGLGKPSRSGGSDGGVVNRPGSGKGQRVDIAGAGSGHGGKPETLTRSPVGPAPAAARSDHPAQHGQPALAGFWGLAMGGKPVRGGRRRRWAGTRPRGHGRVFGESGA</sequence>
<feature type="region of interest" description="Disordered" evidence="1">
    <location>
        <begin position="28"/>
        <end position="131"/>
    </location>
</feature>
<organism evidence="4">
    <name type="scientific">Selaginella moellendorffii</name>
    <name type="common">Spikemoss</name>
    <dbReference type="NCBI Taxonomy" id="88036"/>
    <lineage>
        <taxon>Eukaryota</taxon>
        <taxon>Viridiplantae</taxon>
        <taxon>Streptophyta</taxon>
        <taxon>Embryophyta</taxon>
        <taxon>Tracheophyta</taxon>
        <taxon>Lycopodiopsida</taxon>
        <taxon>Selaginellales</taxon>
        <taxon>Selaginellaceae</taxon>
        <taxon>Selaginella</taxon>
    </lineage>
</organism>
<evidence type="ECO:0000256" key="1">
    <source>
        <dbReference type="SAM" id="MobiDB-lite"/>
    </source>
</evidence>
<dbReference type="EMBL" id="GL377777">
    <property type="protein sequence ID" value="EFJ04648.1"/>
    <property type="molecule type" value="Genomic_DNA"/>
</dbReference>
<dbReference type="HOGENOM" id="CLU_1931166_0_0_1"/>
<dbReference type="KEGG" id="smo:SELMODRAFT_432220"/>
<dbReference type="Gramene" id="EFJ04648">
    <property type="protein sequence ID" value="EFJ04648"/>
    <property type="gene ID" value="SELMODRAFT_432220"/>
</dbReference>
<accession>D8TFC3</accession>
<dbReference type="AlphaFoldDB" id="D8TFC3"/>
<dbReference type="InParanoid" id="D8TFC3"/>
<name>D8TFC3_SELML</name>
<keyword evidence="2" id="KW-0732">Signal</keyword>
<evidence type="ECO:0000313" key="3">
    <source>
        <dbReference type="EMBL" id="EFJ04648.1"/>
    </source>
</evidence>
<gene>
    <name evidence="3" type="ORF">SELMODRAFT_432220</name>
</gene>